<comment type="function">
    <text evidence="12">Catalyzes the oxidation of 5,10-methylenetetrahydrofolate to 5,10-methenyltetrahydrofolate and then the hydrolysis of 5,10-methenyltetrahydrofolate to 10-formyltetrahydrofolate.</text>
</comment>
<dbReference type="GO" id="GO:0000105">
    <property type="term" value="P:L-histidine biosynthetic process"/>
    <property type="evidence" value="ECO:0007669"/>
    <property type="project" value="UniProtKB-KW"/>
</dbReference>
<comment type="pathway">
    <text evidence="1 12">One-carbon metabolism; tetrahydrofolate interconversion.</text>
</comment>
<keyword evidence="10 12" id="KW-0486">Methionine biosynthesis</keyword>
<dbReference type="PROSITE" id="PS00766">
    <property type="entry name" value="THF_DHG_CYH_1"/>
    <property type="match status" value="1"/>
</dbReference>
<dbReference type="EC" id="3.5.4.9" evidence="12"/>
<dbReference type="HAMAP" id="MF_01576">
    <property type="entry name" value="THF_DHG_CYH"/>
    <property type="match status" value="1"/>
</dbReference>
<dbReference type="PRINTS" id="PR00085">
    <property type="entry name" value="THFDHDRGNASE"/>
</dbReference>
<accession>A0A069PSM9</accession>
<comment type="catalytic activity">
    <reaction evidence="12">
        <text>(6R)-5,10-methylene-5,6,7,8-tetrahydrofolate + NADP(+) = (6R)-5,10-methenyltetrahydrofolate + NADPH</text>
        <dbReference type="Rhea" id="RHEA:22812"/>
        <dbReference type="ChEBI" id="CHEBI:15636"/>
        <dbReference type="ChEBI" id="CHEBI:57455"/>
        <dbReference type="ChEBI" id="CHEBI:57783"/>
        <dbReference type="ChEBI" id="CHEBI:58349"/>
        <dbReference type="EC" id="1.5.1.5"/>
    </reaction>
</comment>
<dbReference type="GO" id="GO:0009086">
    <property type="term" value="P:methionine biosynthetic process"/>
    <property type="evidence" value="ECO:0007669"/>
    <property type="project" value="UniProtKB-KW"/>
</dbReference>
<dbReference type="Gene3D" id="3.40.50.10860">
    <property type="entry name" value="Leucine Dehydrogenase, chain A, domain 1"/>
    <property type="match status" value="1"/>
</dbReference>
<name>A0A069PSM9_9BURK</name>
<evidence type="ECO:0000256" key="4">
    <source>
        <dbReference type="ARBA" id="ARBA00022605"/>
    </source>
</evidence>
<dbReference type="RefSeq" id="WP_035938212.1">
    <property type="nucleotide sequence ID" value="NZ_CADFFX010000011.1"/>
</dbReference>
<dbReference type="EC" id="1.5.1.5" evidence="12"/>
<comment type="similarity">
    <text evidence="12">Belongs to the tetrahydrofolate dehydrogenase/cyclohydrolase family.</text>
</comment>
<dbReference type="Proteomes" id="UP000027466">
    <property type="component" value="Unassembled WGS sequence"/>
</dbReference>
<dbReference type="PROSITE" id="PS00767">
    <property type="entry name" value="THF_DHG_CYH_2"/>
    <property type="match status" value="1"/>
</dbReference>
<keyword evidence="16" id="KW-1185">Reference proteome</keyword>
<comment type="caution">
    <text evidence="15">The sequence shown here is derived from an EMBL/GenBank/DDBJ whole genome shotgun (WGS) entry which is preliminary data.</text>
</comment>
<evidence type="ECO:0000256" key="10">
    <source>
        <dbReference type="ARBA" id="ARBA00023167"/>
    </source>
</evidence>
<dbReference type="FunFam" id="3.40.50.720:FF:000094">
    <property type="entry name" value="Bifunctional protein FolD"/>
    <property type="match status" value="1"/>
</dbReference>
<comment type="catalytic activity">
    <reaction evidence="12">
        <text>(6R)-5,10-methenyltetrahydrofolate + H2O = (6R)-10-formyltetrahydrofolate + H(+)</text>
        <dbReference type="Rhea" id="RHEA:23700"/>
        <dbReference type="ChEBI" id="CHEBI:15377"/>
        <dbReference type="ChEBI" id="CHEBI:15378"/>
        <dbReference type="ChEBI" id="CHEBI:57455"/>
        <dbReference type="ChEBI" id="CHEBI:195366"/>
        <dbReference type="EC" id="3.5.4.9"/>
    </reaction>
</comment>
<keyword evidence="11 12" id="KW-0511">Multifunctional enzyme</keyword>
<dbReference type="SUPFAM" id="SSF51735">
    <property type="entry name" value="NAD(P)-binding Rossmann-fold domains"/>
    <property type="match status" value="1"/>
</dbReference>
<comment type="subunit">
    <text evidence="2 12">Homodimer.</text>
</comment>
<evidence type="ECO:0000256" key="8">
    <source>
        <dbReference type="ARBA" id="ARBA00023002"/>
    </source>
</evidence>
<evidence type="ECO:0000256" key="12">
    <source>
        <dbReference type="HAMAP-Rule" id="MF_01576"/>
    </source>
</evidence>
<dbReference type="GO" id="GO:0005829">
    <property type="term" value="C:cytosol"/>
    <property type="evidence" value="ECO:0007669"/>
    <property type="project" value="TreeGrafter"/>
</dbReference>
<reference evidence="15 16" key="1">
    <citation type="submission" date="2014-03" db="EMBL/GenBank/DDBJ databases">
        <title>Draft Genome Sequences of Four Burkholderia Strains.</title>
        <authorList>
            <person name="Liu X.Y."/>
            <person name="Li C.X."/>
            <person name="Xu J.H."/>
        </authorList>
    </citation>
    <scope>NUCLEOTIDE SEQUENCE [LARGE SCALE GENOMIC DNA]</scope>
    <source>
        <strain evidence="15 16">DSM 50014</strain>
    </source>
</reference>
<dbReference type="InterPro" id="IPR000672">
    <property type="entry name" value="THF_DH/CycHdrlase"/>
</dbReference>
<dbReference type="GO" id="GO:0006164">
    <property type="term" value="P:purine nucleotide biosynthetic process"/>
    <property type="evidence" value="ECO:0007669"/>
    <property type="project" value="UniProtKB-KW"/>
</dbReference>
<evidence type="ECO:0000256" key="11">
    <source>
        <dbReference type="ARBA" id="ARBA00023268"/>
    </source>
</evidence>
<evidence type="ECO:0000256" key="2">
    <source>
        <dbReference type="ARBA" id="ARBA00011738"/>
    </source>
</evidence>
<keyword evidence="4 12" id="KW-0028">Amino-acid biosynthesis</keyword>
<evidence type="ECO:0000259" key="14">
    <source>
        <dbReference type="Pfam" id="PF02882"/>
    </source>
</evidence>
<dbReference type="NCBIfam" id="NF008058">
    <property type="entry name" value="PRK10792.1"/>
    <property type="match status" value="1"/>
</dbReference>
<evidence type="ECO:0000259" key="13">
    <source>
        <dbReference type="Pfam" id="PF00763"/>
    </source>
</evidence>
<evidence type="ECO:0000256" key="7">
    <source>
        <dbReference type="ARBA" id="ARBA00022857"/>
    </source>
</evidence>
<organism evidence="15 16">
    <name type="scientific">Caballeronia glathei</name>
    <dbReference type="NCBI Taxonomy" id="60547"/>
    <lineage>
        <taxon>Bacteria</taxon>
        <taxon>Pseudomonadati</taxon>
        <taxon>Pseudomonadota</taxon>
        <taxon>Betaproteobacteria</taxon>
        <taxon>Burkholderiales</taxon>
        <taxon>Burkholderiaceae</taxon>
        <taxon>Caballeronia</taxon>
    </lineage>
</organism>
<dbReference type="STRING" id="60547.GCA_000751215_05690"/>
<dbReference type="FunFam" id="3.40.50.10860:FF:000005">
    <property type="entry name" value="C-1-tetrahydrofolate synthase, cytoplasmic, putative"/>
    <property type="match status" value="1"/>
</dbReference>
<evidence type="ECO:0000256" key="1">
    <source>
        <dbReference type="ARBA" id="ARBA00004777"/>
    </source>
</evidence>
<dbReference type="InterPro" id="IPR020867">
    <property type="entry name" value="THF_DH/CycHdrlase_CS"/>
</dbReference>
<dbReference type="PANTHER" id="PTHR48099:SF5">
    <property type="entry name" value="C-1-TETRAHYDROFOLATE SYNTHASE, CYTOPLASMIC"/>
    <property type="match status" value="1"/>
</dbReference>
<dbReference type="AlphaFoldDB" id="A0A069PSM9"/>
<dbReference type="EMBL" id="JFHC01000008">
    <property type="protein sequence ID" value="KDR43432.1"/>
    <property type="molecule type" value="Genomic_DNA"/>
</dbReference>
<dbReference type="InterPro" id="IPR046346">
    <property type="entry name" value="Aminoacid_DH-like_N_sf"/>
</dbReference>
<dbReference type="PANTHER" id="PTHR48099">
    <property type="entry name" value="C-1-TETRAHYDROFOLATE SYNTHASE, CYTOPLASMIC-RELATED"/>
    <property type="match status" value="1"/>
</dbReference>
<keyword evidence="8 12" id="KW-0560">Oxidoreductase</keyword>
<dbReference type="SUPFAM" id="SSF53223">
    <property type="entry name" value="Aminoacid dehydrogenase-like, N-terminal domain"/>
    <property type="match status" value="1"/>
</dbReference>
<keyword evidence="7 12" id="KW-0521">NADP</keyword>
<dbReference type="CDD" id="cd01080">
    <property type="entry name" value="NAD_bind_m-THF_DH_Cyclohyd"/>
    <property type="match status" value="1"/>
</dbReference>
<evidence type="ECO:0000256" key="6">
    <source>
        <dbReference type="ARBA" id="ARBA00022801"/>
    </source>
</evidence>
<feature type="domain" description="Tetrahydrofolate dehydrogenase/cyclohydrolase NAD(P)-binding" evidence="14">
    <location>
        <begin position="139"/>
        <end position="280"/>
    </location>
</feature>
<dbReference type="GO" id="GO:0004477">
    <property type="term" value="F:methenyltetrahydrofolate cyclohydrolase activity"/>
    <property type="evidence" value="ECO:0007669"/>
    <property type="project" value="UniProtKB-UniRule"/>
</dbReference>
<proteinExistence type="inferred from homology"/>
<feature type="domain" description="Tetrahydrofolate dehydrogenase/cyclohydrolase catalytic" evidence="13">
    <location>
        <begin position="6"/>
        <end position="120"/>
    </location>
</feature>
<keyword evidence="6 12" id="KW-0378">Hydrolase</keyword>
<dbReference type="NCBIfam" id="NF010783">
    <property type="entry name" value="PRK14186.1"/>
    <property type="match status" value="1"/>
</dbReference>
<gene>
    <name evidence="12" type="primary">folD</name>
    <name evidence="15" type="ORF">BG61_38595</name>
</gene>
<evidence type="ECO:0000256" key="9">
    <source>
        <dbReference type="ARBA" id="ARBA00023102"/>
    </source>
</evidence>
<evidence type="ECO:0000313" key="16">
    <source>
        <dbReference type="Proteomes" id="UP000027466"/>
    </source>
</evidence>
<sequence length="284" mass="29768">MTAQLIDGTALSKTLRADVATRAAALTARGHKPGLAVVLVGDNPASEVYVRNKVKACQDNGLHSVFDRFPATLSEAELLAHIDALNHDPKIHGILVQLPLPAHIDSHKVIEAIAPEKDVDGFHVANAGALLTGKPLFRPCTPYGVMKMFEAHGIALKGANAVVIGRSNIVGKPMALLLLEAGATVTICHSKTRDLAAHTRQADVVVAAVGRRNVLTADMVKPGATVIDVGMNRDEAGKLCGDVDFAGVREVAAYITPVPGGVGPMTITMLLVNTIEAAERAGRD</sequence>
<protein>
    <recommendedName>
        <fullName evidence="12">Bifunctional protein FolD</fullName>
    </recommendedName>
    <domain>
        <recommendedName>
            <fullName evidence="12">Methylenetetrahydrofolate dehydrogenase</fullName>
            <ecNumber evidence="12">1.5.1.5</ecNumber>
        </recommendedName>
    </domain>
    <domain>
        <recommendedName>
            <fullName evidence="12">Methenyltetrahydrofolate cyclohydrolase</fullName>
            <ecNumber evidence="12">3.5.4.9</ecNumber>
        </recommendedName>
    </domain>
</protein>
<evidence type="ECO:0000256" key="5">
    <source>
        <dbReference type="ARBA" id="ARBA00022755"/>
    </source>
</evidence>
<keyword evidence="9 12" id="KW-0368">Histidine biosynthesis</keyword>
<dbReference type="Gene3D" id="3.40.50.720">
    <property type="entry name" value="NAD(P)-binding Rossmann-like Domain"/>
    <property type="match status" value="1"/>
</dbReference>
<dbReference type="GO" id="GO:0004488">
    <property type="term" value="F:methylenetetrahydrofolate dehydrogenase (NADP+) activity"/>
    <property type="evidence" value="ECO:0007669"/>
    <property type="project" value="UniProtKB-UniRule"/>
</dbReference>
<dbReference type="NCBIfam" id="NF010786">
    <property type="entry name" value="PRK14189.1"/>
    <property type="match status" value="1"/>
</dbReference>
<evidence type="ECO:0000256" key="3">
    <source>
        <dbReference type="ARBA" id="ARBA00022563"/>
    </source>
</evidence>
<dbReference type="UniPathway" id="UPA00193"/>
<dbReference type="Pfam" id="PF00763">
    <property type="entry name" value="THF_DHG_CYH"/>
    <property type="match status" value="1"/>
</dbReference>
<dbReference type="InterPro" id="IPR020631">
    <property type="entry name" value="THF_DH/CycHdrlase_NAD-bd_dom"/>
</dbReference>
<comment type="caution">
    <text evidence="12">Lacks conserved residue(s) required for the propagation of feature annotation.</text>
</comment>
<dbReference type="InterPro" id="IPR020630">
    <property type="entry name" value="THF_DH/CycHdrlase_cat_dom"/>
</dbReference>
<dbReference type="Pfam" id="PF02882">
    <property type="entry name" value="THF_DHG_CYH_C"/>
    <property type="match status" value="1"/>
</dbReference>
<evidence type="ECO:0000313" key="15">
    <source>
        <dbReference type="EMBL" id="KDR43432.1"/>
    </source>
</evidence>
<dbReference type="InterPro" id="IPR036291">
    <property type="entry name" value="NAD(P)-bd_dom_sf"/>
</dbReference>
<feature type="binding site" evidence="12">
    <location>
        <begin position="165"/>
        <end position="167"/>
    </location>
    <ligand>
        <name>NADP(+)</name>
        <dbReference type="ChEBI" id="CHEBI:58349"/>
    </ligand>
</feature>
<keyword evidence="5 12" id="KW-0658">Purine biosynthesis</keyword>
<dbReference type="GO" id="GO:0035999">
    <property type="term" value="P:tetrahydrofolate interconversion"/>
    <property type="evidence" value="ECO:0007669"/>
    <property type="project" value="UniProtKB-UniRule"/>
</dbReference>
<keyword evidence="3 12" id="KW-0554">One-carbon metabolism</keyword>